<dbReference type="RefSeq" id="WP_157735867.1">
    <property type="nucleotide sequence ID" value="NZ_CP018632.1"/>
</dbReference>
<reference evidence="3 4" key="1">
    <citation type="submission" date="2016-12" db="EMBL/GenBank/DDBJ databases">
        <authorList>
            <person name="Song W.-J."/>
            <person name="Kurnit D.M."/>
        </authorList>
    </citation>
    <scope>NUCLEOTIDE SEQUENCE [LARGE SCALE GENOMIC DNA]</scope>
    <source>
        <strain evidence="3 4">IMCC3135</strain>
    </source>
</reference>
<dbReference type="EMBL" id="CP018632">
    <property type="protein sequence ID" value="ASJ71983.1"/>
    <property type="molecule type" value="Genomic_DNA"/>
</dbReference>
<gene>
    <name evidence="3" type="ORF">IMCC3135_09430</name>
</gene>
<evidence type="ECO:0000256" key="1">
    <source>
        <dbReference type="SAM" id="MobiDB-lite"/>
    </source>
</evidence>
<dbReference type="PROSITE" id="PS51178">
    <property type="entry name" value="PASTA"/>
    <property type="match status" value="1"/>
</dbReference>
<organism evidence="3 4">
    <name type="scientific">Granulosicoccus antarcticus IMCC3135</name>
    <dbReference type="NCBI Taxonomy" id="1192854"/>
    <lineage>
        <taxon>Bacteria</taxon>
        <taxon>Pseudomonadati</taxon>
        <taxon>Pseudomonadota</taxon>
        <taxon>Gammaproteobacteria</taxon>
        <taxon>Chromatiales</taxon>
        <taxon>Granulosicoccaceae</taxon>
        <taxon>Granulosicoccus</taxon>
    </lineage>
</organism>
<protein>
    <recommendedName>
        <fullName evidence="2">PASTA domain-containing protein</fullName>
    </recommendedName>
</protein>
<feature type="region of interest" description="Disordered" evidence="1">
    <location>
        <begin position="167"/>
        <end position="203"/>
    </location>
</feature>
<sequence length="203" mass="21582">MDDQTLPQLLDDVPAALGELIGAVGRGVADAQQALDRSTIEQIARIYSDLDDDTQAHLRAIGYQPTWYKIPEATAELMVTLSVAGGDGVQHRSDTGVRLHATPVDANYANKYSFNLQAASKVTFKIVPVPPTAQAEEIRVVPHLDGRASTEAAQILDRLGIRHNLDDDAEGEVDSTSPSAGSMLGPDDVLTIKTRTANAPGAS</sequence>
<dbReference type="Pfam" id="PF03793">
    <property type="entry name" value="PASTA"/>
    <property type="match status" value="1"/>
</dbReference>
<name>A0A2Z2NLE4_9GAMM</name>
<accession>A0A2Z2NLE4</accession>
<dbReference type="OrthoDB" id="6882896at2"/>
<proteinExistence type="predicted"/>
<dbReference type="InterPro" id="IPR005543">
    <property type="entry name" value="PASTA_dom"/>
</dbReference>
<evidence type="ECO:0000313" key="4">
    <source>
        <dbReference type="Proteomes" id="UP000250079"/>
    </source>
</evidence>
<keyword evidence="4" id="KW-1185">Reference proteome</keyword>
<feature type="domain" description="PASTA" evidence="2">
    <location>
        <begin position="135"/>
        <end position="196"/>
    </location>
</feature>
<dbReference type="AlphaFoldDB" id="A0A2Z2NLE4"/>
<dbReference type="Proteomes" id="UP000250079">
    <property type="component" value="Chromosome"/>
</dbReference>
<dbReference type="SMART" id="SM00740">
    <property type="entry name" value="PASTA"/>
    <property type="match status" value="1"/>
</dbReference>
<evidence type="ECO:0000313" key="3">
    <source>
        <dbReference type="EMBL" id="ASJ71983.1"/>
    </source>
</evidence>
<dbReference type="KEGG" id="gai:IMCC3135_09430"/>
<dbReference type="CDD" id="cd06577">
    <property type="entry name" value="PASTA_pknB"/>
    <property type="match status" value="1"/>
</dbReference>
<evidence type="ECO:0000259" key="2">
    <source>
        <dbReference type="PROSITE" id="PS51178"/>
    </source>
</evidence>